<gene>
    <name evidence="1" type="ORF">BU204_37205</name>
</gene>
<keyword evidence="2" id="KW-1185">Reference proteome</keyword>
<dbReference type="RefSeq" id="WP_075130489.1">
    <property type="nucleotide sequence ID" value="NZ_MSIE01000141.1"/>
</dbReference>
<evidence type="ECO:0000313" key="1">
    <source>
        <dbReference type="EMBL" id="OLF05304.1"/>
    </source>
</evidence>
<name>A0A1Q8BT64_9PSEU</name>
<dbReference type="EMBL" id="MSIE01000141">
    <property type="protein sequence ID" value="OLF05304.1"/>
    <property type="molecule type" value="Genomic_DNA"/>
</dbReference>
<organism evidence="1 2">
    <name type="scientific">Actinophytocola xanthii</name>
    <dbReference type="NCBI Taxonomy" id="1912961"/>
    <lineage>
        <taxon>Bacteria</taxon>
        <taxon>Bacillati</taxon>
        <taxon>Actinomycetota</taxon>
        <taxon>Actinomycetes</taxon>
        <taxon>Pseudonocardiales</taxon>
        <taxon>Pseudonocardiaceae</taxon>
    </lineage>
</organism>
<protein>
    <submittedName>
        <fullName evidence="1">Uncharacterized protein</fullName>
    </submittedName>
</protein>
<comment type="caution">
    <text evidence="1">The sequence shown here is derived from an EMBL/GenBank/DDBJ whole genome shotgun (WGS) entry which is preliminary data.</text>
</comment>
<dbReference type="OrthoDB" id="3697648at2"/>
<reference evidence="1 2" key="1">
    <citation type="submission" date="2016-12" db="EMBL/GenBank/DDBJ databases">
        <title>The draft genome sequence of Actinophytocola sp. 11-183.</title>
        <authorList>
            <person name="Wang W."/>
            <person name="Yuan L."/>
        </authorList>
    </citation>
    <scope>NUCLEOTIDE SEQUENCE [LARGE SCALE GENOMIC DNA]</scope>
    <source>
        <strain evidence="1 2">11-183</strain>
    </source>
</reference>
<dbReference type="Proteomes" id="UP000185596">
    <property type="component" value="Unassembled WGS sequence"/>
</dbReference>
<proteinExistence type="predicted"/>
<evidence type="ECO:0000313" key="2">
    <source>
        <dbReference type="Proteomes" id="UP000185596"/>
    </source>
</evidence>
<sequence length="70" mass="7840">MTAAPDRLAVYDRWAHAGLTMLGETLTSTPGRYGRYMALIGKLLDNAHRHDPTWAARDVDLALFQLGRSR</sequence>
<accession>A0A1Q8BT64</accession>
<dbReference type="AlphaFoldDB" id="A0A1Q8BT64"/>